<comment type="caution">
    <text evidence="2">The sequence shown here is derived from an EMBL/GenBank/DDBJ whole genome shotgun (WGS) entry which is preliminary data.</text>
</comment>
<dbReference type="Gene3D" id="3.60.15.10">
    <property type="entry name" value="Ribonuclease Z/Hydroxyacylglutathione hydrolase-like"/>
    <property type="match status" value="1"/>
</dbReference>
<evidence type="ECO:0000313" key="2">
    <source>
        <dbReference type="EMBL" id="MCF2564728.1"/>
    </source>
</evidence>
<evidence type="ECO:0000313" key="3">
    <source>
        <dbReference type="Proteomes" id="UP001200470"/>
    </source>
</evidence>
<dbReference type="InterPro" id="IPR036866">
    <property type="entry name" value="RibonucZ/Hydroxyglut_hydro"/>
</dbReference>
<feature type="domain" description="Metallo-beta-lactamase" evidence="1">
    <location>
        <begin position="12"/>
        <end position="171"/>
    </location>
</feature>
<dbReference type="PANTHER" id="PTHR47619">
    <property type="entry name" value="METALLO-HYDROLASE YYCJ-RELATED"/>
    <property type="match status" value="1"/>
</dbReference>
<accession>A0ABS9CI09</accession>
<dbReference type="SUPFAM" id="SSF56281">
    <property type="entry name" value="Metallo-hydrolase/oxidoreductase"/>
    <property type="match status" value="1"/>
</dbReference>
<reference evidence="2 3" key="1">
    <citation type="submission" date="2020-12" db="EMBL/GenBank/DDBJ databases">
        <title>Whole genome sequences of gut porcine anaerobes.</title>
        <authorList>
            <person name="Kubasova T."/>
            <person name="Jahodarova E."/>
            <person name="Rychlik I."/>
        </authorList>
    </citation>
    <scope>NUCLEOTIDE SEQUENCE [LARGE SCALE GENOMIC DNA]</scope>
    <source>
        <strain evidence="2 3">An925</strain>
    </source>
</reference>
<organism evidence="2 3">
    <name type="scientific">Xylanibacter brevis</name>
    <dbReference type="NCBI Taxonomy" id="83231"/>
    <lineage>
        <taxon>Bacteria</taxon>
        <taxon>Pseudomonadati</taxon>
        <taxon>Bacteroidota</taxon>
        <taxon>Bacteroidia</taxon>
        <taxon>Bacteroidales</taxon>
        <taxon>Prevotellaceae</taxon>
        <taxon>Xylanibacter</taxon>
    </lineage>
</organism>
<dbReference type="InterPro" id="IPR052533">
    <property type="entry name" value="WalJ/YycJ-like"/>
</dbReference>
<dbReference type="InterPro" id="IPR001279">
    <property type="entry name" value="Metallo-B-lactamas"/>
</dbReference>
<evidence type="ECO:0000259" key="1">
    <source>
        <dbReference type="SMART" id="SM00849"/>
    </source>
</evidence>
<sequence length="267" mass="29652">MLRFISFGSGSSGNCYLLTTPTDGLLIDIGVGLRSLKKNFRDYGLSFSQVHHVLVTHDHADHIKSVGSFSKDQHVPVYTTKVVHEGITKNYCVQQKVPSDYVNYVEKGTSFTIGDFKITPFGVPHDSSDNVGYMVEAEGTAFCVITDAGYVTDEMKEYISKADYLVIEANHDVEMVKNGPYPAFLKERILSHTGHLSNVECGEALVENMSEHLKHVWLCHLSEENNHPELARKTVEAILRSHGIVAGADLQLEVLKRKSPTGIFDLV</sequence>
<gene>
    <name evidence="2" type="ORF">I6E12_11535</name>
</gene>
<name>A0ABS9CI09_9BACT</name>
<dbReference type="EMBL" id="JADYTN010000034">
    <property type="protein sequence ID" value="MCF2564728.1"/>
    <property type="molecule type" value="Genomic_DNA"/>
</dbReference>
<dbReference type="SMART" id="SM00849">
    <property type="entry name" value="Lactamase_B"/>
    <property type="match status" value="1"/>
</dbReference>
<dbReference type="Pfam" id="PF12706">
    <property type="entry name" value="Lactamase_B_2"/>
    <property type="match status" value="1"/>
</dbReference>
<proteinExistence type="predicted"/>
<protein>
    <submittedName>
        <fullName evidence="2">MBL fold metallo-hydrolase</fullName>
    </submittedName>
</protein>
<keyword evidence="3" id="KW-1185">Reference proteome</keyword>
<dbReference type="PANTHER" id="PTHR47619:SF1">
    <property type="entry name" value="EXODEOXYRIBONUCLEASE WALJ"/>
    <property type="match status" value="1"/>
</dbReference>
<dbReference type="Proteomes" id="UP001200470">
    <property type="component" value="Unassembled WGS sequence"/>
</dbReference>
<dbReference type="RefSeq" id="WP_301638615.1">
    <property type="nucleotide sequence ID" value="NZ_JADYTN010000034.1"/>
</dbReference>